<accession>A0ABU5CCL8</accession>
<sequence>MGNLTDIEASEIALESYDSSLEKVQLVINQKHIEWKKVDTIQDPTTGLQGYTLKNKDTGEVVISFEGTQLYRGVDQAVSDINEDFLESYLVDLTTPSVNKTLSATTVPRVRMQE</sequence>
<organism evidence="1 2">
    <name type="scientific">Tigheibacillus jepli</name>
    <dbReference type="NCBI Taxonomy" id="3035914"/>
    <lineage>
        <taxon>Bacteria</taxon>
        <taxon>Bacillati</taxon>
        <taxon>Bacillota</taxon>
        <taxon>Bacilli</taxon>
        <taxon>Bacillales</taxon>
        <taxon>Bacillaceae</taxon>
        <taxon>Tigheibacillus</taxon>
    </lineage>
</organism>
<protein>
    <submittedName>
        <fullName evidence="1">Uncharacterized protein</fullName>
    </submittedName>
</protein>
<gene>
    <name evidence="1" type="ORF">P5G51_000390</name>
</gene>
<evidence type="ECO:0000313" key="1">
    <source>
        <dbReference type="EMBL" id="MDY0404073.1"/>
    </source>
</evidence>
<dbReference type="InterPro" id="IPR029058">
    <property type="entry name" value="AB_hydrolase_fold"/>
</dbReference>
<evidence type="ECO:0000313" key="2">
    <source>
        <dbReference type="Proteomes" id="UP001228376"/>
    </source>
</evidence>
<dbReference type="Proteomes" id="UP001228376">
    <property type="component" value="Unassembled WGS sequence"/>
</dbReference>
<comment type="caution">
    <text evidence="1">The sequence shown here is derived from an EMBL/GenBank/DDBJ whole genome shotgun (WGS) entry which is preliminary data.</text>
</comment>
<reference evidence="1 2" key="1">
    <citation type="submission" date="2023-10" db="EMBL/GenBank/DDBJ databases">
        <title>179-bfca-hs.</title>
        <authorList>
            <person name="Miliotis G."/>
            <person name="Sengupta P."/>
            <person name="Hameed A."/>
            <person name="Chuvochina M."/>
            <person name="Mcdonagh F."/>
            <person name="Simpson A.C."/>
            <person name="Singh N.K."/>
            <person name="Rekha P.D."/>
            <person name="Raman K."/>
            <person name="Hugenholtz P."/>
            <person name="Venkateswaran K."/>
        </authorList>
    </citation>
    <scope>NUCLEOTIDE SEQUENCE [LARGE SCALE GENOMIC DNA]</scope>
    <source>
        <strain evidence="1 2">179-BFC-A-HS</strain>
    </source>
</reference>
<name>A0ABU5CCL8_9BACI</name>
<dbReference type="Gene3D" id="3.40.50.1820">
    <property type="entry name" value="alpha/beta hydrolase"/>
    <property type="match status" value="1"/>
</dbReference>
<dbReference type="RefSeq" id="WP_320384105.1">
    <property type="nucleotide sequence ID" value="NZ_JAROCA020000001.1"/>
</dbReference>
<dbReference type="EMBL" id="JAROCA020000001">
    <property type="protein sequence ID" value="MDY0404073.1"/>
    <property type="molecule type" value="Genomic_DNA"/>
</dbReference>
<proteinExistence type="predicted"/>
<keyword evidence="2" id="KW-1185">Reference proteome</keyword>